<evidence type="ECO:0000313" key="3">
    <source>
        <dbReference type="Proteomes" id="UP000014136"/>
    </source>
</evidence>
<feature type="transmembrane region" description="Helical" evidence="1">
    <location>
        <begin position="18"/>
        <end position="41"/>
    </location>
</feature>
<keyword evidence="1" id="KW-0472">Membrane</keyword>
<dbReference type="AlphaFoldDB" id="S0N4W7"/>
<dbReference type="InterPro" id="IPR006938">
    <property type="entry name" value="DUF624"/>
</dbReference>
<dbReference type="EMBL" id="AHYT01000010">
    <property type="protein sequence ID" value="EOT26367.1"/>
    <property type="molecule type" value="Genomic_DNA"/>
</dbReference>
<keyword evidence="3" id="KW-1185">Reference proteome</keyword>
<dbReference type="OrthoDB" id="2182943at2"/>
<sequence>MENLFRIDGLVYRVMLKIWQLLLLNFLILMASLPLITIGAAQTAGFTVTTHMITKGETQILATFVTSFKKNFKQSTLLWGILLLSSSILIINWNYLIQFQQWGSWVTIGLGIVTLLVLNLFQYAFFYIARFDDSFKSTIRNLLKLPIRYPVRSMLLMIAGGLPLGVMTLSPYTFVFGLYMSCFLGISLVHFFRSYLLLSFFEKVVERGGEKDK</sequence>
<dbReference type="HOGENOM" id="CLU_081578_2_0_9"/>
<protein>
    <recommendedName>
        <fullName evidence="4">Integral membrane protein</fullName>
    </recommendedName>
</protein>
<evidence type="ECO:0000256" key="1">
    <source>
        <dbReference type="SAM" id="Phobius"/>
    </source>
</evidence>
<feature type="transmembrane region" description="Helical" evidence="1">
    <location>
        <begin position="102"/>
        <end position="128"/>
    </location>
</feature>
<reference evidence="2 3" key="1">
    <citation type="submission" date="2013-03" db="EMBL/GenBank/DDBJ databases">
        <title>The Genome Sequence of Enterococcus saccharolyticus ATCC_43076 (Illumina only assembly).</title>
        <authorList>
            <consortium name="The Broad Institute Genomics Platform"/>
            <consortium name="The Broad Institute Genome Sequencing Center for Infectious Disease"/>
            <person name="Earl A."/>
            <person name="Russ C."/>
            <person name="Gilmore M."/>
            <person name="Surin D."/>
            <person name="Walker B."/>
            <person name="Young S."/>
            <person name="Zeng Q."/>
            <person name="Gargeya S."/>
            <person name="Fitzgerald M."/>
            <person name="Haas B."/>
            <person name="Abouelleil A."/>
            <person name="Allen A.W."/>
            <person name="Alvarado L."/>
            <person name="Arachchi H.M."/>
            <person name="Berlin A.M."/>
            <person name="Chapman S.B."/>
            <person name="Gainer-Dewar J."/>
            <person name="Goldberg J."/>
            <person name="Griggs A."/>
            <person name="Gujja S."/>
            <person name="Hansen M."/>
            <person name="Howarth C."/>
            <person name="Imamovic A."/>
            <person name="Ireland A."/>
            <person name="Larimer J."/>
            <person name="McCowan C."/>
            <person name="Murphy C."/>
            <person name="Pearson M."/>
            <person name="Poon T.W."/>
            <person name="Priest M."/>
            <person name="Roberts A."/>
            <person name="Saif S."/>
            <person name="Shea T."/>
            <person name="Sisk P."/>
            <person name="Sykes S."/>
            <person name="Wortman J."/>
            <person name="Nusbaum C."/>
            <person name="Birren B."/>
        </authorList>
    </citation>
    <scope>NUCLEOTIDE SEQUENCE [LARGE SCALE GENOMIC DNA]</scope>
    <source>
        <strain evidence="2 3">ATCC 43076</strain>
    </source>
</reference>
<name>S0N4W7_9ENTE</name>
<gene>
    <name evidence="2" type="ORF">OMQ_02142</name>
</gene>
<dbReference type="Proteomes" id="UP000014136">
    <property type="component" value="Unassembled WGS sequence"/>
</dbReference>
<dbReference type="PATRIC" id="fig|1139996.3.peg.2106"/>
<keyword evidence="1" id="KW-1133">Transmembrane helix</keyword>
<accession>S0N4W7</accession>
<dbReference type="Pfam" id="PF04854">
    <property type="entry name" value="DUF624"/>
    <property type="match status" value="1"/>
</dbReference>
<feature type="transmembrane region" description="Helical" evidence="1">
    <location>
        <begin position="77"/>
        <end position="96"/>
    </location>
</feature>
<comment type="caution">
    <text evidence="2">The sequence shown here is derived from an EMBL/GenBank/DDBJ whole genome shotgun (WGS) entry which is preliminary data.</text>
</comment>
<proteinExistence type="predicted"/>
<dbReference type="STRING" id="41997.RV16_GL002015"/>
<keyword evidence="1" id="KW-0812">Transmembrane</keyword>
<organism evidence="2 3">
    <name type="scientific">Enterococcus saccharolyticus subsp. saccharolyticus ATCC 43076</name>
    <dbReference type="NCBI Taxonomy" id="1139996"/>
    <lineage>
        <taxon>Bacteria</taxon>
        <taxon>Bacillati</taxon>
        <taxon>Bacillota</taxon>
        <taxon>Bacilli</taxon>
        <taxon>Lactobacillales</taxon>
        <taxon>Enterococcaceae</taxon>
        <taxon>Enterococcus</taxon>
    </lineage>
</organism>
<dbReference type="eggNOG" id="COG5578">
    <property type="taxonomic scope" value="Bacteria"/>
</dbReference>
<feature type="transmembrane region" description="Helical" evidence="1">
    <location>
        <begin position="172"/>
        <end position="192"/>
    </location>
</feature>
<dbReference type="RefSeq" id="WP_016175903.1">
    <property type="nucleotide sequence ID" value="NZ_KE136390.1"/>
</dbReference>
<evidence type="ECO:0008006" key="4">
    <source>
        <dbReference type="Google" id="ProtNLM"/>
    </source>
</evidence>
<evidence type="ECO:0000313" key="2">
    <source>
        <dbReference type="EMBL" id="EOT26367.1"/>
    </source>
</evidence>